<keyword evidence="3" id="KW-0695">RNA-directed DNA polymerase</keyword>
<proteinExistence type="predicted"/>
<dbReference type="EMBL" id="KZ506505">
    <property type="protein sequence ID" value="PKU39374.1"/>
    <property type="molecule type" value="Genomic_DNA"/>
</dbReference>
<dbReference type="Pfam" id="PF14529">
    <property type="entry name" value="Exo_endo_phos_2"/>
    <property type="match status" value="1"/>
</dbReference>
<dbReference type="Pfam" id="PF00078">
    <property type="entry name" value="RVT_1"/>
    <property type="match status" value="1"/>
</dbReference>
<dbReference type="PANTHER" id="PTHR33395:SF22">
    <property type="entry name" value="REVERSE TRANSCRIPTASE DOMAIN-CONTAINING PROTEIN"/>
    <property type="match status" value="1"/>
</dbReference>
<dbReference type="SUPFAM" id="SSF56219">
    <property type="entry name" value="DNase I-like"/>
    <property type="match status" value="1"/>
</dbReference>
<dbReference type="GO" id="GO:0061343">
    <property type="term" value="P:cell adhesion involved in heart morphogenesis"/>
    <property type="evidence" value="ECO:0007669"/>
    <property type="project" value="TreeGrafter"/>
</dbReference>
<keyword evidence="3" id="KW-0548">Nucleotidyltransferase</keyword>
<dbReference type="OrthoDB" id="6152807at2759"/>
<dbReference type="PANTHER" id="PTHR33395">
    <property type="entry name" value="TRANSCRIPTASE, PUTATIVE-RELATED-RELATED"/>
    <property type="match status" value="1"/>
</dbReference>
<feature type="domain" description="Endonuclease/exonuclease/phosphatase" evidence="2">
    <location>
        <begin position="61"/>
        <end position="166"/>
    </location>
</feature>
<reference evidence="4" key="1">
    <citation type="submission" date="2017-11" db="EMBL/GenBank/DDBJ databases">
        <authorList>
            <person name="Lima N.C."/>
            <person name="Parody-Merino A.M."/>
            <person name="Battley P.F."/>
            <person name="Fidler A.E."/>
            <person name="Prosdocimi F."/>
        </authorList>
    </citation>
    <scope>NUCLEOTIDE SEQUENCE [LARGE SCALE GENOMIC DNA]</scope>
</reference>
<dbReference type="InterPro" id="IPR036691">
    <property type="entry name" value="Endo/exonu/phosph_ase_sf"/>
</dbReference>
<organism evidence="3 4">
    <name type="scientific">Limosa lapponica baueri</name>
    <dbReference type="NCBI Taxonomy" id="1758121"/>
    <lineage>
        <taxon>Eukaryota</taxon>
        <taxon>Metazoa</taxon>
        <taxon>Chordata</taxon>
        <taxon>Craniata</taxon>
        <taxon>Vertebrata</taxon>
        <taxon>Euteleostomi</taxon>
        <taxon>Archelosauria</taxon>
        <taxon>Archosauria</taxon>
        <taxon>Dinosauria</taxon>
        <taxon>Saurischia</taxon>
        <taxon>Theropoda</taxon>
        <taxon>Coelurosauria</taxon>
        <taxon>Aves</taxon>
        <taxon>Neognathae</taxon>
        <taxon>Neoaves</taxon>
        <taxon>Charadriiformes</taxon>
        <taxon>Scolopacidae</taxon>
        <taxon>Limosa</taxon>
    </lineage>
</organism>
<dbReference type="Gene3D" id="3.60.10.10">
    <property type="entry name" value="Endonuclease/exonuclease/phosphatase"/>
    <property type="match status" value="1"/>
</dbReference>
<protein>
    <submittedName>
        <fullName evidence="3">Rna-directed dna polymerase from mobile element jockey-like</fullName>
    </submittedName>
</protein>
<keyword evidence="4" id="KW-1185">Reference proteome</keyword>
<name>A0A2I0TZX4_LIMLA</name>
<dbReference type="InterPro" id="IPR000477">
    <property type="entry name" value="RT_dom"/>
</dbReference>
<dbReference type="InterPro" id="IPR005135">
    <property type="entry name" value="Endo/exonuclease/phosphatase"/>
</dbReference>
<sequence length="440" mass="50032">MEGYRLFRKDRQGRRGGDVSLYVNDQLGCMKLCLGMDEEPTESLWARIKWRAGTDDITAGVCYKPHNQEYRVDEALYRQIRATSCSQALVLMGDFNYPSICWRDNTAGHKQSRRFLECIDDKFILKVTEKTMKRGAMLDLVLTNKEKLVGNVKFKGSLGCNDHEVVEFKTVRAVRRAHSKYITLDLRRADFGLFRDLLGSITREKAPRKLVSIQGSTPPSSRAVYPKKEAVRQNCQKACMDEQGAPGQAQMQKGSLQMVEARTGEDQVRDHLRDLKHRQIRGEQQKSSTWTYAKRLTLSGMTFLVSKSERHGFDGWTSLWIRNCLDGHTQRVVVKGVMSKWKPVMNGIPRGSVLGPLLFNILVGNTDSGTQCTLSEFADDTKLCGAVDMLEGRDAIQRDLDRLESWARANLMKFNQAKCKVLHLGHGNPRHKCRLSGEWI</sequence>
<dbReference type="AlphaFoldDB" id="A0A2I0TZX4"/>
<keyword evidence="3" id="KW-0808">Transferase</keyword>
<accession>A0A2I0TZX4</accession>
<dbReference type="GO" id="GO:0031012">
    <property type="term" value="C:extracellular matrix"/>
    <property type="evidence" value="ECO:0007669"/>
    <property type="project" value="TreeGrafter"/>
</dbReference>
<feature type="domain" description="Reverse transcriptase" evidence="1">
    <location>
        <begin position="303"/>
        <end position="423"/>
    </location>
</feature>
<dbReference type="GO" id="GO:0007508">
    <property type="term" value="P:larval heart development"/>
    <property type="evidence" value="ECO:0007669"/>
    <property type="project" value="TreeGrafter"/>
</dbReference>
<evidence type="ECO:0000313" key="4">
    <source>
        <dbReference type="Proteomes" id="UP000233556"/>
    </source>
</evidence>
<dbReference type="GO" id="GO:0003964">
    <property type="term" value="F:RNA-directed DNA polymerase activity"/>
    <property type="evidence" value="ECO:0007669"/>
    <property type="project" value="UniProtKB-KW"/>
</dbReference>
<dbReference type="Proteomes" id="UP000233556">
    <property type="component" value="Unassembled WGS sequence"/>
</dbReference>
<reference evidence="4" key="2">
    <citation type="submission" date="2017-12" db="EMBL/GenBank/DDBJ databases">
        <title>Genome sequence of the Bar-tailed Godwit (Limosa lapponica baueri).</title>
        <authorList>
            <person name="Lima N.C.B."/>
            <person name="Parody-Merino A.M."/>
            <person name="Battley P.F."/>
            <person name="Fidler A.E."/>
            <person name="Prosdocimi F."/>
        </authorList>
    </citation>
    <scope>NUCLEOTIDE SEQUENCE [LARGE SCALE GENOMIC DNA]</scope>
</reference>
<evidence type="ECO:0000313" key="3">
    <source>
        <dbReference type="EMBL" id="PKU39374.1"/>
    </source>
</evidence>
<gene>
    <name evidence="3" type="ORF">llap_10322</name>
</gene>
<evidence type="ECO:0000259" key="1">
    <source>
        <dbReference type="Pfam" id="PF00078"/>
    </source>
</evidence>
<evidence type="ECO:0000259" key="2">
    <source>
        <dbReference type="Pfam" id="PF14529"/>
    </source>
</evidence>